<organism evidence="10 11">
    <name type="scientific">Candidatus Woesebacteria bacterium GWB1_43_5</name>
    <dbReference type="NCBI Taxonomy" id="1802474"/>
    <lineage>
        <taxon>Bacteria</taxon>
        <taxon>Candidatus Woeseibacteriota</taxon>
    </lineage>
</organism>
<feature type="transmembrane region" description="Helical" evidence="8">
    <location>
        <begin position="258"/>
        <end position="276"/>
    </location>
</feature>
<keyword evidence="4" id="KW-0808">Transferase</keyword>
<feature type="transmembrane region" description="Helical" evidence="8">
    <location>
        <begin position="330"/>
        <end position="349"/>
    </location>
</feature>
<evidence type="ECO:0000256" key="1">
    <source>
        <dbReference type="ARBA" id="ARBA00004651"/>
    </source>
</evidence>
<keyword evidence="6 8" id="KW-1133">Transmembrane helix</keyword>
<dbReference type="InterPro" id="IPR050297">
    <property type="entry name" value="LipidA_mod_glycosyltrf_83"/>
</dbReference>
<dbReference type="GO" id="GO:0016763">
    <property type="term" value="F:pentosyltransferase activity"/>
    <property type="evidence" value="ECO:0007669"/>
    <property type="project" value="TreeGrafter"/>
</dbReference>
<evidence type="ECO:0000256" key="2">
    <source>
        <dbReference type="ARBA" id="ARBA00022475"/>
    </source>
</evidence>
<evidence type="ECO:0000313" key="10">
    <source>
        <dbReference type="EMBL" id="OGM05498.1"/>
    </source>
</evidence>
<gene>
    <name evidence="10" type="ORF">A2125_00270</name>
</gene>
<dbReference type="Proteomes" id="UP000178812">
    <property type="component" value="Unassembled WGS sequence"/>
</dbReference>
<keyword evidence="2" id="KW-1003">Cell membrane</keyword>
<feature type="transmembrane region" description="Helical" evidence="8">
    <location>
        <begin position="151"/>
        <end position="177"/>
    </location>
</feature>
<feature type="transmembrane region" description="Helical" evidence="8">
    <location>
        <begin position="125"/>
        <end position="144"/>
    </location>
</feature>
<comment type="caution">
    <text evidence="10">The sequence shown here is derived from an EMBL/GenBank/DDBJ whole genome shotgun (WGS) entry which is preliminary data.</text>
</comment>
<evidence type="ECO:0000256" key="7">
    <source>
        <dbReference type="ARBA" id="ARBA00023136"/>
    </source>
</evidence>
<evidence type="ECO:0000256" key="8">
    <source>
        <dbReference type="SAM" id="Phobius"/>
    </source>
</evidence>
<dbReference type="PANTHER" id="PTHR33908:SF11">
    <property type="entry name" value="MEMBRANE PROTEIN"/>
    <property type="match status" value="1"/>
</dbReference>
<proteinExistence type="predicted"/>
<feature type="transmembrane region" description="Helical" evidence="8">
    <location>
        <begin position="288"/>
        <end position="310"/>
    </location>
</feature>
<feature type="transmembrane region" description="Helical" evidence="8">
    <location>
        <begin position="189"/>
        <end position="210"/>
    </location>
</feature>
<feature type="domain" description="Glycosyltransferase RgtA/B/C/D-like" evidence="9">
    <location>
        <begin position="55"/>
        <end position="207"/>
    </location>
</feature>
<dbReference type="AlphaFoldDB" id="A0A1F7WTJ8"/>
<evidence type="ECO:0000256" key="3">
    <source>
        <dbReference type="ARBA" id="ARBA00022676"/>
    </source>
</evidence>
<accession>A0A1F7WTJ8</accession>
<dbReference type="GO" id="GO:0005886">
    <property type="term" value="C:plasma membrane"/>
    <property type="evidence" value="ECO:0007669"/>
    <property type="project" value="UniProtKB-SubCell"/>
</dbReference>
<keyword evidence="5 8" id="KW-0812">Transmembrane</keyword>
<comment type="subcellular location">
    <subcellularLocation>
        <location evidence="1">Cell membrane</location>
        <topology evidence="1">Multi-pass membrane protein</topology>
    </subcellularLocation>
</comment>
<reference evidence="10 11" key="1">
    <citation type="journal article" date="2016" name="Nat. Commun.">
        <title>Thousands of microbial genomes shed light on interconnected biogeochemical processes in an aquifer system.</title>
        <authorList>
            <person name="Anantharaman K."/>
            <person name="Brown C.T."/>
            <person name="Hug L.A."/>
            <person name="Sharon I."/>
            <person name="Castelle C.J."/>
            <person name="Probst A.J."/>
            <person name="Thomas B.C."/>
            <person name="Singh A."/>
            <person name="Wilkins M.J."/>
            <person name="Karaoz U."/>
            <person name="Brodie E.L."/>
            <person name="Williams K.H."/>
            <person name="Hubbard S.S."/>
            <person name="Banfield J.F."/>
        </authorList>
    </citation>
    <scope>NUCLEOTIDE SEQUENCE [LARGE SCALE GENOMIC DNA]</scope>
</reference>
<evidence type="ECO:0000256" key="4">
    <source>
        <dbReference type="ARBA" id="ARBA00022679"/>
    </source>
</evidence>
<dbReference type="InterPro" id="IPR038731">
    <property type="entry name" value="RgtA/B/C-like"/>
</dbReference>
<keyword evidence="3" id="KW-0328">Glycosyltransferase</keyword>
<protein>
    <recommendedName>
        <fullName evidence="9">Glycosyltransferase RgtA/B/C/D-like domain-containing protein</fullName>
    </recommendedName>
</protein>
<evidence type="ECO:0000313" key="11">
    <source>
        <dbReference type="Proteomes" id="UP000178812"/>
    </source>
</evidence>
<evidence type="ECO:0000256" key="6">
    <source>
        <dbReference type="ARBA" id="ARBA00022989"/>
    </source>
</evidence>
<dbReference type="GO" id="GO:0009103">
    <property type="term" value="P:lipopolysaccharide biosynthetic process"/>
    <property type="evidence" value="ECO:0007669"/>
    <property type="project" value="UniProtKB-ARBA"/>
</dbReference>
<evidence type="ECO:0000259" key="9">
    <source>
        <dbReference type="Pfam" id="PF13231"/>
    </source>
</evidence>
<feature type="transmembrane region" description="Helical" evidence="8">
    <location>
        <begin position="99"/>
        <end position="119"/>
    </location>
</feature>
<feature type="transmembrane region" description="Helical" evidence="8">
    <location>
        <begin position="65"/>
        <end position="92"/>
    </location>
</feature>
<keyword evidence="7 8" id="KW-0472">Membrane</keyword>
<dbReference type="Pfam" id="PF13231">
    <property type="entry name" value="PMT_2"/>
    <property type="match status" value="1"/>
</dbReference>
<dbReference type="EMBL" id="MGFM01000035">
    <property type="protein sequence ID" value="OGM05498.1"/>
    <property type="molecule type" value="Genomic_DNA"/>
</dbReference>
<evidence type="ECO:0000256" key="5">
    <source>
        <dbReference type="ARBA" id="ARBA00022692"/>
    </source>
</evidence>
<dbReference type="PANTHER" id="PTHR33908">
    <property type="entry name" value="MANNOSYLTRANSFERASE YKCB-RELATED"/>
    <property type="match status" value="1"/>
</dbReference>
<sequence length="459" mass="52925">MGKAKVISLILAFAVFFRLVVINQSFWLDEAISVLAANKFGYRELISEFAKYDFHPPLFYLILKFWGNIFGFSEVAVRLLPISFGVLSVWVVYKIARELKINGVVVALFMATSPLHVYYSQEVRMYPIAAFFVALSFLFFIKLLKNQTPKVWALFSVSLLVFMTLDYVPVFILPVFWMIPIFAKKKKEFYLKLGLSFLPLFLMFVFWLPTFTVQLTSGRELSRSLPLWTRVVGSPTLKELALIWVKFIVGRITFFNKFLYSLVILAVSVFFGYTFLNGMKAKMRTLGIWFLAPVFLGFLFSFFVPAFSYFRFLFLLPAFYLIIASGVRSKLAIGILVGINLICLGFYYSNKNNWREEWREAVSFVEINAKNDEIALFEFKEPFAPWEWYSTGSVAAEGAKDKNVQDLVKDKKGVWHFEYLADITDPEKALLKDIAAEGFIEVSQTSFRGVGKVTYLRRS</sequence>
<name>A0A1F7WTJ8_9BACT</name>